<evidence type="ECO:0000313" key="2">
    <source>
        <dbReference type="WBParaSite" id="RSKR_0001039900.1"/>
    </source>
</evidence>
<proteinExistence type="predicted"/>
<sequence length="316" mass="34560">MTCCDCYLKMFGGLALTYVLLQLFKLYQRLVHPFFFAKTPDIHELAGAKYAVVTGSTDGIGKAYATQLAQKGFNIVLVSRSEEKLAAVKQEISELVSGVEVQTIAFDFTNASVKDYESKLFEKLKAYEIGVLVNNVGMAHDYPEVLHNTHGDIQKVRDVAVVNTVPVTILTQEILKQMVERRRGVVINIGSIAGSSHLKGWSVYSATKRYISHLSGILAKEYEPLGITIQNITPGLVTTNMSGVTDISFAAPNPKTFVESALKTVGVVQETAGFIVHQAQLELIQMLPVAVLDYIIKGENAKIKSKYLGSVKSASK</sequence>
<evidence type="ECO:0000313" key="1">
    <source>
        <dbReference type="Proteomes" id="UP000095286"/>
    </source>
</evidence>
<reference evidence="2" key="1">
    <citation type="submission" date="2016-11" db="UniProtKB">
        <authorList>
            <consortium name="WormBaseParasite"/>
        </authorList>
    </citation>
    <scope>IDENTIFICATION</scope>
    <source>
        <strain evidence="2">KR3021</strain>
    </source>
</reference>
<dbReference type="Proteomes" id="UP000095286">
    <property type="component" value="Unplaced"/>
</dbReference>
<name>A0AC35UFL5_9BILA</name>
<protein>
    <submittedName>
        <fullName evidence="2">Estradiol 17-beta-dehydrogenase 12</fullName>
    </submittedName>
</protein>
<organism evidence="1 2">
    <name type="scientific">Rhabditophanes sp. KR3021</name>
    <dbReference type="NCBI Taxonomy" id="114890"/>
    <lineage>
        <taxon>Eukaryota</taxon>
        <taxon>Metazoa</taxon>
        <taxon>Ecdysozoa</taxon>
        <taxon>Nematoda</taxon>
        <taxon>Chromadorea</taxon>
        <taxon>Rhabditida</taxon>
        <taxon>Tylenchina</taxon>
        <taxon>Panagrolaimomorpha</taxon>
        <taxon>Strongyloidoidea</taxon>
        <taxon>Alloionematidae</taxon>
        <taxon>Rhabditophanes</taxon>
    </lineage>
</organism>
<accession>A0AC35UFL5</accession>
<dbReference type="WBParaSite" id="RSKR_0001039900.1">
    <property type="protein sequence ID" value="RSKR_0001039900.1"/>
    <property type="gene ID" value="RSKR_0001039900"/>
</dbReference>